<dbReference type="EMBL" id="LGRX02003508">
    <property type="protein sequence ID" value="KAK3282154.1"/>
    <property type="molecule type" value="Genomic_DNA"/>
</dbReference>
<keyword evidence="2 3" id="KW-0663">Pyridoxal phosphate</keyword>
<dbReference type="Gene3D" id="3.40.640.10">
    <property type="entry name" value="Type I PLP-dependent aspartate aminotransferase-like (Major domain)"/>
    <property type="match status" value="1"/>
</dbReference>
<dbReference type="Gene3D" id="3.90.1150.10">
    <property type="entry name" value="Aspartate Aminotransferase, domain 1"/>
    <property type="match status" value="1"/>
</dbReference>
<dbReference type="PIRSF" id="PIRSF000521">
    <property type="entry name" value="Transaminase_4ab_Lys_Orn"/>
    <property type="match status" value="1"/>
</dbReference>
<feature type="non-terminal residue" evidence="4">
    <location>
        <position position="478"/>
    </location>
</feature>
<evidence type="ECO:0000313" key="5">
    <source>
        <dbReference type="Proteomes" id="UP001190700"/>
    </source>
</evidence>
<dbReference type="InterPro" id="IPR015422">
    <property type="entry name" value="PyrdxlP-dep_Trfase_small"/>
</dbReference>
<dbReference type="InterPro" id="IPR005814">
    <property type="entry name" value="Aminotrans_3"/>
</dbReference>
<dbReference type="InterPro" id="IPR049704">
    <property type="entry name" value="Aminotrans_3_PPA_site"/>
</dbReference>
<evidence type="ECO:0000256" key="3">
    <source>
        <dbReference type="RuleBase" id="RU003560"/>
    </source>
</evidence>
<dbReference type="AlphaFoldDB" id="A0AAE0LEU0"/>
<evidence type="ECO:0000313" key="4">
    <source>
        <dbReference type="EMBL" id="KAK3282154.1"/>
    </source>
</evidence>
<dbReference type="GO" id="GO:0008483">
    <property type="term" value="F:transaminase activity"/>
    <property type="evidence" value="ECO:0007669"/>
    <property type="project" value="InterPro"/>
</dbReference>
<dbReference type="Pfam" id="PF00202">
    <property type="entry name" value="Aminotran_3"/>
    <property type="match status" value="1"/>
</dbReference>
<sequence>MGKDAVAASRRVDTVAGHMHAGGSISPNLERRIFQEPTNSRSDAAAFEKEAQNMPKSEVRKLRSSLFCKAQSVSYENTNPLMIVGGSKQYLWDEAGTKYLDTRNNVPHCGHQHPKVVAAVQKQVATLNTNSRYLHPNLTLLAKKLTATLPAELRVCFFVNSGSEANDLALRLAFTHTRNSDVVVVDRAYHGHTKAVIEISPYKYEHEGGPGKANHIHKVGCPDTFRGPHTSADPAAGTKYAAQVRDACAAAEGGKVAAFFVESGMSVAGVIIPPEGYLAECFKHVRAAGGVCVADEVQTGFGRFGTHYWGFQQQGVVPDIVTMGKPFGNGMPLAAVVCSQAVAESFHNGLEYFNTFGGNPVCAAAGLAVLEVVEEEQLQAHALRVGEHLQTRFRDLAQREPIIGDVRGSGLFLGIEFIQDRLTLAPATAATSWICSKMKDEYNILTSVDGAYNNVIVMKPPMCFSREDADFVIDCLEK</sequence>
<comment type="similarity">
    <text evidence="1 3">Belongs to the class-III pyridoxal-phosphate-dependent aminotransferase family.</text>
</comment>
<protein>
    <submittedName>
        <fullName evidence="4">Uncharacterized protein</fullName>
    </submittedName>
</protein>
<dbReference type="Proteomes" id="UP001190700">
    <property type="component" value="Unassembled WGS sequence"/>
</dbReference>
<evidence type="ECO:0000256" key="1">
    <source>
        <dbReference type="ARBA" id="ARBA00008954"/>
    </source>
</evidence>
<organism evidence="4 5">
    <name type="scientific">Cymbomonas tetramitiformis</name>
    <dbReference type="NCBI Taxonomy" id="36881"/>
    <lineage>
        <taxon>Eukaryota</taxon>
        <taxon>Viridiplantae</taxon>
        <taxon>Chlorophyta</taxon>
        <taxon>Pyramimonadophyceae</taxon>
        <taxon>Pyramimonadales</taxon>
        <taxon>Pyramimonadaceae</taxon>
        <taxon>Cymbomonas</taxon>
    </lineage>
</organism>
<dbReference type="InterPro" id="IPR015424">
    <property type="entry name" value="PyrdxlP-dep_Trfase"/>
</dbReference>
<proteinExistence type="inferred from homology"/>
<dbReference type="GO" id="GO:0005739">
    <property type="term" value="C:mitochondrion"/>
    <property type="evidence" value="ECO:0007669"/>
    <property type="project" value="TreeGrafter"/>
</dbReference>
<dbReference type="PANTHER" id="PTHR45688:SF13">
    <property type="entry name" value="ALANINE--GLYOXYLATE AMINOTRANSFERASE 2-LIKE"/>
    <property type="match status" value="1"/>
</dbReference>
<gene>
    <name evidence="4" type="ORF">CYMTET_10092</name>
</gene>
<dbReference type="CDD" id="cd00610">
    <property type="entry name" value="OAT_like"/>
    <property type="match status" value="1"/>
</dbReference>
<dbReference type="PANTHER" id="PTHR45688">
    <property type="match status" value="1"/>
</dbReference>
<name>A0AAE0LEU0_9CHLO</name>
<accession>A0AAE0LEU0</accession>
<dbReference type="PROSITE" id="PS00600">
    <property type="entry name" value="AA_TRANSFER_CLASS_3"/>
    <property type="match status" value="1"/>
</dbReference>
<reference evidence="4 5" key="1">
    <citation type="journal article" date="2015" name="Genome Biol. Evol.">
        <title>Comparative Genomics of a Bacterivorous Green Alga Reveals Evolutionary Causalities and Consequences of Phago-Mixotrophic Mode of Nutrition.</title>
        <authorList>
            <person name="Burns J.A."/>
            <person name="Paasch A."/>
            <person name="Narechania A."/>
            <person name="Kim E."/>
        </authorList>
    </citation>
    <scope>NUCLEOTIDE SEQUENCE [LARGE SCALE GENOMIC DNA]</scope>
    <source>
        <strain evidence="4 5">PLY_AMNH</strain>
    </source>
</reference>
<dbReference type="InterPro" id="IPR015421">
    <property type="entry name" value="PyrdxlP-dep_Trfase_major"/>
</dbReference>
<dbReference type="GO" id="GO:0030170">
    <property type="term" value="F:pyridoxal phosphate binding"/>
    <property type="evidence" value="ECO:0007669"/>
    <property type="project" value="InterPro"/>
</dbReference>
<dbReference type="SUPFAM" id="SSF53383">
    <property type="entry name" value="PLP-dependent transferases"/>
    <property type="match status" value="1"/>
</dbReference>
<evidence type="ECO:0000256" key="2">
    <source>
        <dbReference type="ARBA" id="ARBA00022898"/>
    </source>
</evidence>
<comment type="caution">
    <text evidence="4">The sequence shown here is derived from an EMBL/GenBank/DDBJ whole genome shotgun (WGS) entry which is preliminary data.</text>
</comment>
<keyword evidence="5" id="KW-1185">Reference proteome</keyword>